<accession>U1F8V8</accession>
<proteinExistence type="predicted"/>
<comment type="caution">
    <text evidence="1">The sequence shown here is derived from an EMBL/GenBank/DDBJ whole genome shotgun (WGS) entry which is preliminary data.</text>
</comment>
<dbReference type="EMBL" id="AUZJ01000042">
    <property type="protein sequence ID" value="ERF60492.1"/>
    <property type="molecule type" value="Genomic_DNA"/>
</dbReference>
<sequence>MLIYFYYKNEHNKIVILLCGGDKSTQKDDIVKAHKIAKGI</sequence>
<evidence type="ECO:0000313" key="1">
    <source>
        <dbReference type="EMBL" id="ERF60492.1"/>
    </source>
</evidence>
<organism evidence="1 3">
    <name type="scientific">Treponema socranskii subsp. socranskii VPI DR56BR1116 = ATCC 35536</name>
    <dbReference type="NCBI Taxonomy" id="1125725"/>
    <lineage>
        <taxon>Bacteria</taxon>
        <taxon>Pseudomonadati</taxon>
        <taxon>Spirochaetota</taxon>
        <taxon>Spirochaetia</taxon>
        <taxon>Spirochaetales</taxon>
        <taxon>Treponemataceae</taxon>
        <taxon>Treponema</taxon>
    </lineage>
</organism>
<gene>
    <name evidence="2" type="ORF">HMPREF0860_2161</name>
    <name evidence="1" type="ORF">HMPREF1325_1567</name>
</gene>
<name>U1F8V8_TRESO</name>
<dbReference type="AlphaFoldDB" id="U1F8V8"/>
<dbReference type="Proteomes" id="UP000016412">
    <property type="component" value="Unassembled WGS sequence"/>
</dbReference>
<dbReference type="EMBL" id="AVQI01000083">
    <property type="protein sequence ID" value="ERJ98069.1"/>
    <property type="molecule type" value="Genomic_DNA"/>
</dbReference>
<evidence type="ECO:0000313" key="4">
    <source>
        <dbReference type="Proteomes" id="UP000016646"/>
    </source>
</evidence>
<evidence type="ECO:0000313" key="3">
    <source>
        <dbReference type="Proteomes" id="UP000016412"/>
    </source>
</evidence>
<dbReference type="PATRIC" id="fig|1125725.3.peg.1581"/>
<keyword evidence="4" id="KW-1185">Reference proteome</keyword>
<dbReference type="Proteomes" id="UP000016646">
    <property type="component" value="Unassembled WGS sequence"/>
</dbReference>
<reference evidence="3 4" key="1">
    <citation type="submission" date="2013-08" db="EMBL/GenBank/DDBJ databases">
        <authorList>
            <person name="Durkin A.S."/>
            <person name="Haft D.R."/>
            <person name="McCorrison J."/>
            <person name="Torralba M."/>
            <person name="Gillis M."/>
            <person name="Haft D.H."/>
            <person name="Methe B."/>
            <person name="Sutton G."/>
            <person name="Nelson K.E."/>
        </authorList>
    </citation>
    <scope>NUCLEOTIDE SEQUENCE [LARGE SCALE GENOMIC DNA]</scope>
    <source>
        <strain evidence="2 4">ATCC 35536</strain>
        <strain evidence="1 3">VPI DR56BR1116</strain>
    </source>
</reference>
<evidence type="ECO:0000313" key="2">
    <source>
        <dbReference type="EMBL" id="ERJ98069.1"/>
    </source>
</evidence>
<protein>
    <submittedName>
        <fullName evidence="1">Gp49-like PF05973 domain protein</fullName>
    </submittedName>
</protein>
<dbReference type="STRING" id="1125725.HMPREF1325_1567"/>